<organism evidence="2">
    <name type="scientific">viral metagenome</name>
    <dbReference type="NCBI Taxonomy" id="1070528"/>
    <lineage>
        <taxon>unclassified sequences</taxon>
        <taxon>metagenomes</taxon>
        <taxon>organismal metagenomes</taxon>
    </lineage>
</organism>
<name>A0A6M3M7U1_9ZZZZ</name>
<reference evidence="2" key="1">
    <citation type="submission" date="2020-03" db="EMBL/GenBank/DDBJ databases">
        <title>The deep terrestrial virosphere.</title>
        <authorList>
            <person name="Holmfeldt K."/>
            <person name="Nilsson E."/>
            <person name="Simone D."/>
            <person name="Lopez-Fernandez M."/>
            <person name="Wu X."/>
            <person name="de Brujin I."/>
            <person name="Lundin D."/>
            <person name="Andersson A."/>
            <person name="Bertilsson S."/>
            <person name="Dopson M."/>
        </authorList>
    </citation>
    <scope>NUCLEOTIDE SEQUENCE</scope>
    <source>
        <strain evidence="2">MM171B02177</strain>
    </source>
</reference>
<evidence type="ECO:0000256" key="1">
    <source>
        <dbReference type="SAM" id="MobiDB-lite"/>
    </source>
</evidence>
<dbReference type="AlphaFoldDB" id="A0A6M3M7U1"/>
<gene>
    <name evidence="2" type="ORF">MM171B02177_0011</name>
</gene>
<sequence length="332" mass="38592">MVNDKENGKTNGKTNGTKKSKRTIPLVEDEIPPSAKELAGEVKSLILANKDIQIRNNQDYERATETLKEISIVKKKIDIERKGATRHLDAVKDMIMNWFRPMSDGIEALEKTIKRVTVQYREEQDKIKREAERKALLEAKEKQAKIRAELEVKAKEEERKRKEAEAARKEEERKRLIAEEERKAAERRIIELEEEKKAELEAQEQAKLEIELEAERKKQEELKKSEEESSIKEKEFQAQEDDAKDKEESLKEEQELVFVQPDMTNVPKTPKANGLSIREYLDIEIIDASLVPREYCIPDEVMIRQVVKKMKGKIEIPGVRIFTKKSASVRTK</sequence>
<proteinExistence type="predicted"/>
<accession>A0A6M3M7U1</accession>
<feature type="region of interest" description="Disordered" evidence="1">
    <location>
        <begin position="1"/>
        <end position="29"/>
    </location>
</feature>
<protein>
    <submittedName>
        <fullName evidence="2">Uncharacterized protein</fullName>
    </submittedName>
</protein>
<feature type="region of interest" description="Disordered" evidence="1">
    <location>
        <begin position="154"/>
        <end position="174"/>
    </location>
</feature>
<feature type="region of interest" description="Disordered" evidence="1">
    <location>
        <begin position="220"/>
        <end position="251"/>
    </location>
</feature>
<dbReference type="EMBL" id="MT143723">
    <property type="protein sequence ID" value="QJB01675.1"/>
    <property type="molecule type" value="Genomic_DNA"/>
</dbReference>
<evidence type="ECO:0000313" key="2">
    <source>
        <dbReference type="EMBL" id="QJB01675.1"/>
    </source>
</evidence>